<accession>A0A2K8UFX3</accession>
<evidence type="ECO:0000313" key="2">
    <source>
        <dbReference type="Proteomes" id="UP000232638"/>
    </source>
</evidence>
<dbReference type="KEGG" id="tsy:THSYN_28250"/>
<gene>
    <name evidence="1" type="ORF">THSYN_28250</name>
</gene>
<dbReference type="EMBL" id="CP020370">
    <property type="protein sequence ID" value="AUB84448.1"/>
    <property type="molecule type" value="Genomic_DNA"/>
</dbReference>
<protein>
    <recommendedName>
        <fullName evidence="3">YgiT-type zinc finger domain-containing protein</fullName>
    </recommendedName>
</protein>
<dbReference type="CDD" id="cd12870">
    <property type="entry name" value="MqsA"/>
    <property type="match status" value="1"/>
</dbReference>
<dbReference type="Proteomes" id="UP000232638">
    <property type="component" value="Chromosome"/>
</dbReference>
<keyword evidence="2" id="KW-1185">Reference proteome</keyword>
<dbReference type="InterPro" id="IPR022453">
    <property type="entry name" value="Znf_MqsA-type"/>
</dbReference>
<dbReference type="NCBIfam" id="TIGR03831">
    <property type="entry name" value="YgiT_finger"/>
    <property type="match status" value="1"/>
</dbReference>
<dbReference type="AlphaFoldDB" id="A0A2K8UFX3"/>
<reference evidence="1 2" key="1">
    <citation type="submission" date="2017-03" db="EMBL/GenBank/DDBJ databases">
        <title>Complete genome sequence of Candidatus 'Thiodictyon syntrophicum' sp. nov. strain Cad16T, a photolithoautotroph purple sulfur bacterium isolated from an alpine meromictic lake.</title>
        <authorList>
            <person name="Luedin S.M."/>
            <person name="Pothier J.F."/>
            <person name="Danza F."/>
            <person name="Storelli N."/>
            <person name="Wittwer M."/>
            <person name="Tonolla M."/>
        </authorList>
    </citation>
    <scope>NUCLEOTIDE SEQUENCE [LARGE SCALE GENOMIC DNA]</scope>
    <source>
        <strain evidence="1 2">Cad16T</strain>
    </source>
</reference>
<evidence type="ECO:0008006" key="3">
    <source>
        <dbReference type="Google" id="ProtNLM"/>
    </source>
</evidence>
<dbReference type="OrthoDB" id="9812340at2"/>
<dbReference type="RefSeq" id="WP_100922101.1">
    <property type="nucleotide sequence ID" value="NZ_CP020370.1"/>
</dbReference>
<dbReference type="Gene3D" id="3.10.20.860">
    <property type="match status" value="1"/>
</dbReference>
<name>A0A2K8UFX3_9GAMM</name>
<proteinExistence type="predicted"/>
<sequence length="60" mass="6457">MNPVCPLCGGTRTQGLTTFTADLGFGVVVVRHVPALVCNQCGEDWIGDWQLANASVPRER</sequence>
<evidence type="ECO:0000313" key="1">
    <source>
        <dbReference type="EMBL" id="AUB84448.1"/>
    </source>
</evidence>
<organism evidence="1 2">
    <name type="scientific">Candidatus Thiodictyon syntrophicum</name>
    <dbReference type="NCBI Taxonomy" id="1166950"/>
    <lineage>
        <taxon>Bacteria</taxon>
        <taxon>Pseudomonadati</taxon>
        <taxon>Pseudomonadota</taxon>
        <taxon>Gammaproteobacteria</taxon>
        <taxon>Chromatiales</taxon>
        <taxon>Chromatiaceae</taxon>
        <taxon>Thiodictyon</taxon>
    </lineage>
</organism>